<evidence type="ECO:0000256" key="2">
    <source>
        <dbReference type="SAM" id="Phobius"/>
    </source>
</evidence>
<dbReference type="HOGENOM" id="CLU_579751_0_0_6"/>
<dbReference type="InterPro" id="IPR025519">
    <property type="entry name" value="DUF4407"/>
</dbReference>
<accession>A0A0F6TQ14</accession>
<sequence>MTEKKDSRFFKLISFLSLTDSEVLKECGRYDRMLAYAMVFRQLVTFIFTFMLFAYGVSLFLGATAAIITGFIFALTLFFLDQAIIGSDWALRNPFKSGIPLRSLIGLVPRIIYSLIIAIGLATLAEISLQSNAIDEQIQQESNVKNREYFAKLEAHEKELDTAIDVERGRIEELQQQIQTLRNQNAAYKAAKESNDTQSVENTLDVRQSNLEELQKSQQVLNAEISGINERLANAREEYDFWFNEALLERTGKDGRAPTEGPKYNRAVATYTDLEKQIGILEAALEDTQARLDELKPRIEAATSELNDVQSQRNQLVLSETNFEQNEQTITRLEDELSTATVALNQQIDRKQTKMDEYRVKLENDGLFYEVKTGMLRRYLALQSIHNDPVVGQAAILFSLLLKIFFIAIELMPVIIKLFFSPFSFYSLRMYRKMHIALLEEEGRLEEAKLLHAKSRRKRMQEAEDMETVSM</sequence>
<dbReference type="EMBL" id="CP010975">
    <property type="protein sequence ID" value="AKE51822.1"/>
    <property type="molecule type" value="Genomic_DNA"/>
</dbReference>
<keyword evidence="2" id="KW-0812">Transmembrane</keyword>
<gene>
    <name evidence="3" type="ORF">TQ33_0851</name>
</gene>
<evidence type="ECO:0000256" key="1">
    <source>
        <dbReference type="SAM" id="Coils"/>
    </source>
</evidence>
<keyword evidence="4" id="KW-1185">Reference proteome</keyword>
<name>A0A0F6TQ14_9GAMM</name>
<dbReference type="Pfam" id="PF14362">
    <property type="entry name" value="DUF4407"/>
    <property type="match status" value="2"/>
</dbReference>
<evidence type="ECO:0000313" key="4">
    <source>
        <dbReference type="Proteomes" id="UP000034071"/>
    </source>
</evidence>
<feature type="coiled-coil region" evidence="1">
    <location>
        <begin position="157"/>
        <end position="238"/>
    </location>
</feature>
<feature type="transmembrane region" description="Helical" evidence="2">
    <location>
        <begin position="394"/>
        <end position="420"/>
    </location>
</feature>
<dbReference type="AlphaFoldDB" id="A0A0F6TQ14"/>
<dbReference type="KEGG" id="kge:TQ33_0851"/>
<evidence type="ECO:0008006" key="5">
    <source>
        <dbReference type="Google" id="ProtNLM"/>
    </source>
</evidence>
<keyword evidence="2" id="KW-0472">Membrane</keyword>
<dbReference type="Proteomes" id="UP000034071">
    <property type="component" value="Chromosome"/>
</dbReference>
<dbReference type="Gene3D" id="1.10.287.1490">
    <property type="match status" value="1"/>
</dbReference>
<dbReference type="OrthoDB" id="6190783at2"/>
<dbReference type="STRING" id="914150.TQ33_0851"/>
<organism evidence="3 4">
    <name type="scientific">Kangiella geojedonensis</name>
    <dbReference type="NCBI Taxonomy" id="914150"/>
    <lineage>
        <taxon>Bacteria</taxon>
        <taxon>Pseudomonadati</taxon>
        <taxon>Pseudomonadota</taxon>
        <taxon>Gammaproteobacteria</taxon>
        <taxon>Kangiellales</taxon>
        <taxon>Kangiellaceae</taxon>
        <taxon>Kangiella</taxon>
    </lineage>
</organism>
<feature type="transmembrane region" description="Helical" evidence="2">
    <location>
        <begin position="34"/>
        <end position="53"/>
    </location>
</feature>
<evidence type="ECO:0000313" key="3">
    <source>
        <dbReference type="EMBL" id="AKE51822.1"/>
    </source>
</evidence>
<reference evidence="3 4" key="1">
    <citation type="submission" date="2015-02" db="EMBL/GenBank/DDBJ databases">
        <title>Complete genome sequence of Kangiella geojedonensis strain YCS-5T.</title>
        <authorList>
            <person name="Kim K.M."/>
        </authorList>
    </citation>
    <scope>NUCLEOTIDE SEQUENCE [LARGE SCALE GENOMIC DNA]</scope>
    <source>
        <strain evidence="3 4">YCS-5</strain>
    </source>
</reference>
<keyword evidence="1" id="KW-0175">Coiled coil</keyword>
<dbReference type="RefSeq" id="WP_046560956.1">
    <property type="nucleotide sequence ID" value="NZ_CP010975.1"/>
</dbReference>
<feature type="coiled-coil region" evidence="1">
    <location>
        <begin position="271"/>
        <end position="305"/>
    </location>
</feature>
<protein>
    <recommendedName>
        <fullName evidence="5">DUF4407 domain-containing protein</fullName>
    </recommendedName>
</protein>
<proteinExistence type="predicted"/>
<feature type="transmembrane region" description="Helical" evidence="2">
    <location>
        <begin position="101"/>
        <end position="125"/>
    </location>
</feature>
<feature type="transmembrane region" description="Helical" evidence="2">
    <location>
        <begin position="59"/>
        <end position="80"/>
    </location>
</feature>
<keyword evidence="2" id="KW-1133">Transmembrane helix</keyword>